<dbReference type="Proteomes" id="UP000298774">
    <property type="component" value="Plasmid p1"/>
</dbReference>
<keyword evidence="4" id="KW-1185">Reference proteome</keyword>
<dbReference type="SUPFAM" id="SSF48452">
    <property type="entry name" value="TPR-like"/>
    <property type="match status" value="2"/>
</dbReference>
<keyword evidence="2" id="KW-0614">Plasmid</keyword>
<dbReference type="EMBL" id="JAWXYC010000003">
    <property type="protein sequence ID" value="MDX5951146.1"/>
    <property type="molecule type" value="Genomic_DNA"/>
</dbReference>
<dbReference type="InterPro" id="IPR011990">
    <property type="entry name" value="TPR-like_helical_dom_sf"/>
</dbReference>
<dbReference type="GeneID" id="56453277"/>
<dbReference type="Gene3D" id="1.25.40.10">
    <property type="entry name" value="Tetratricopeptide repeat domain"/>
    <property type="match status" value="2"/>
</dbReference>
<dbReference type="AlphaFoldDB" id="A0A0P0FC66"/>
<geneLocation type="plasmid" evidence="2 3">
    <name>p1</name>
</geneLocation>
<name>A0A0P0FC66_AZOBR</name>
<evidence type="ECO:0000313" key="3">
    <source>
        <dbReference type="Proteomes" id="UP000298774"/>
    </source>
</evidence>
<accession>A0A0P0FC66</accession>
<evidence type="ECO:0000313" key="2">
    <source>
        <dbReference type="EMBL" id="QCO11354.1"/>
    </source>
</evidence>
<reference evidence="1 4" key="2">
    <citation type="submission" date="2023-11" db="EMBL/GenBank/DDBJ databases">
        <title>MicrobeMod: A computational toolkit for identifying prokaryotic methylation and restriction-modification with nanopore sequencing.</title>
        <authorList>
            <person name="Crits-Christoph A."/>
            <person name="Kang S.C."/>
            <person name="Lee H."/>
            <person name="Ostrov N."/>
        </authorList>
    </citation>
    <scope>NUCLEOTIDE SEQUENCE [LARGE SCALE GENOMIC DNA]</scope>
    <source>
        <strain evidence="1 4">ATCC 29145</strain>
    </source>
</reference>
<dbReference type="RefSeq" id="WP_035675978.1">
    <property type="nucleotide sequence ID" value="NZ_CP012915.1"/>
</dbReference>
<sequence length="660" mass="69757">MAQPRSVAQDDAGAPPDGAAFRRALADITDALHRAEEGIGSILSLTAADGEARCMVGALVHSPVAAGFGILRWPQSLLPPLGGPDDLEAVALGMLPLIDGPSDEARRGIALAAERGGGELAGEAVRGLLGLPSLQPLWLGLDGAQRAEFQVEGLAAALLDLCYERPVLIVVENAQWTRGLTGALLDALGNTVEDARLCLLLIRSPASCEQPGGWMPPDTARCIVLPAPDGGPVGANGAGRNDPTTHIALLNALRHDRRPERIEWMAHHAPLAGDWALACACARHAGRRAEAECRPADAVRHYMDSLAALNRLPETGRHAQRRIDLWTALARTQSLPDGSAMRAAETARMLAEDLGDHLRVARALSLLATLHWVGADLPAVRRTGMQALRIWRQIQSSGQQVQTLIKLGRGLTEEGRFRHADTVLRAAAVLTTRGETCRLHGPTALASVCIAAHRARCRAELGEPEEALGLARAALAQAEDSGHAASCALACLHLGWAALTGQRYVVAVEPLKQAVAITETIRLHACQPLVLGALGYALVRTGALNDGASLLLGSREHARMLGIRRHEPQILIWIAEAALLSGQPEDAVRNARDAAEKAAAAGRSGDEAWARLALARGLAAKGDSALARQSLEAAARIAAQRSMAPLLTQCTDFRRTVISA</sequence>
<evidence type="ECO:0000313" key="1">
    <source>
        <dbReference type="EMBL" id="MDX5951146.1"/>
    </source>
</evidence>
<dbReference type="KEGG" id="abf:AMK58_17015"/>
<protein>
    <recommendedName>
        <fullName evidence="5">MalT-like TPR region domain-containing protein</fullName>
    </recommendedName>
</protein>
<evidence type="ECO:0008006" key="5">
    <source>
        <dbReference type="Google" id="ProtNLM"/>
    </source>
</evidence>
<dbReference type="EMBL" id="CP032340">
    <property type="protein sequence ID" value="QCO11354.1"/>
    <property type="molecule type" value="Genomic_DNA"/>
</dbReference>
<proteinExistence type="predicted"/>
<gene>
    <name evidence="2" type="ORF">D3868_20390</name>
    <name evidence="1" type="ORF">SIM66_08060</name>
</gene>
<organism evidence="2 3">
    <name type="scientific">Azospirillum brasilense</name>
    <dbReference type="NCBI Taxonomy" id="192"/>
    <lineage>
        <taxon>Bacteria</taxon>
        <taxon>Pseudomonadati</taxon>
        <taxon>Pseudomonadota</taxon>
        <taxon>Alphaproteobacteria</taxon>
        <taxon>Rhodospirillales</taxon>
        <taxon>Azospirillaceae</taxon>
        <taxon>Azospirillum</taxon>
    </lineage>
</organism>
<evidence type="ECO:0000313" key="4">
    <source>
        <dbReference type="Proteomes" id="UP001277471"/>
    </source>
</evidence>
<reference evidence="2 3" key="1">
    <citation type="submission" date="2018-09" db="EMBL/GenBank/DDBJ databases">
        <title>Whole genome based analysis of evolution and adaptive divergence in Indian and Brazilian strains of Azospirillum brasilense.</title>
        <authorList>
            <person name="Singh C."/>
            <person name="Tripathi A.K."/>
        </authorList>
    </citation>
    <scope>NUCLEOTIDE SEQUENCE [LARGE SCALE GENOMIC DNA]</scope>
    <source>
        <strain evidence="2 3">MTCC4038</strain>
        <plasmid evidence="2 3">p1</plasmid>
    </source>
</reference>
<dbReference type="Proteomes" id="UP001277471">
    <property type="component" value="Unassembled WGS sequence"/>
</dbReference>